<accession>A0A7S3BUG1</accession>
<name>A0A7S3BUG1_9EUKA</name>
<organism evidence="1">
    <name type="scientific">Haptolina ericina</name>
    <dbReference type="NCBI Taxonomy" id="156174"/>
    <lineage>
        <taxon>Eukaryota</taxon>
        <taxon>Haptista</taxon>
        <taxon>Haptophyta</taxon>
        <taxon>Prymnesiophyceae</taxon>
        <taxon>Prymnesiales</taxon>
        <taxon>Prymnesiaceae</taxon>
        <taxon>Haptolina</taxon>
    </lineage>
</organism>
<reference evidence="1" key="1">
    <citation type="submission" date="2021-01" db="EMBL/GenBank/DDBJ databases">
        <authorList>
            <person name="Corre E."/>
            <person name="Pelletier E."/>
            <person name="Niang G."/>
            <person name="Scheremetjew M."/>
            <person name="Finn R."/>
            <person name="Kale V."/>
            <person name="Holt S."/>
            <person name="Cochrane G."/>
            <person name="Meng A."/>
            <person name="Brown T."/>
            <person name="Cohen L."/>
        </authorList>
    </citation>
    <scope>NUCLEOTIDE SEQUENCE</scope>
    <source>
        <strain evidence="1">CCMP281</strain>
    </source>
</reference>
<dbReference type="EMBL" id="HBHX01064157">
    <property type="protein sequence ID" value="CAE0144768.1"/>
    <property type="molecule type" value="Transcribed_RNA"/>
</dbReference>
<protein>
    <submittedName>
        <fullName evidence="1">Uncharacterized protein</fullName>
    </submittedName>
</protein>
<dbReference type="AlphaFoldDB" id="A0A7S3BUG1"/>
<gene>
    <name evidence="1" type="ORF">HERI1096_LOCUS35498</name>
</gene>
<evidence type="ECO:0000313" key="1">
    <source>
        <dbReference type="EMBL" id="CAE0144768.1"/>
    </source>
</evidence>
<proteinExistence type="predicted"/>
<sequence length="131" mass="13981">MAEPVRQTLAFGQFAEVPGLHVMEAPSGRWAETLSGLGGTGVHMVLAWRPPQKGAPVGHPMVPTLTIQILDSPAAAASPWADIILPGDDPGSWLPRMLRSIQRTASGDYVPCALRNGNVDFQIPRGQFCSL</sequence>